<evidence type="ECO:0000256" key="1">
    <source>
        <dbReference type="ARBA" id="ARBA00004370"/>
    </source>
</evidence>
<proteinExistence type="predicted"/>
<reference evidence="5" key="1">
    <citation type="submission" date="2023-03" db="EMBL/GenBank/DDBJ databases">
        <title>Electrophorus voltai genome.</title>
        <authorList>
            <person name="Bian C."/>
        </authorList>
    </citation>
    <scope>NUCLEOTIDE SEQUENCE</scope>
    <source>
        <strain evidence="5">CB-2022</strain>
        <tissue evidence="5">Muscle</tissue>
    </source>
</reference>
<gene>
    <name evidence="5" type="ORF">P4O66_005508</name>
</gene>
<dbReference type="PANTHER" id="PTHR21678">
    <property type="entry name" value="GROWTH INHIBITION AND DIFFERENTIATION RELATED PROTEIN 88"/>
    <property type="match status" value="1"/>
</dbReference>
<dbReference type="Gene3D" id="3.30.70.330">
    <property type="match status" value="1"/>
</dbReference>
<accession>A0AAD8ZK10</accession>
<evidence type="ECO:0000256" key="3">
    <source>
        <dbReference type="SAM" id="MobiDB-lite"/>
    </source>
</evidence>
<evidence type="ECO:0000259" key="4">
    <source>
        <dbReference type="PROSITE" id="PS51061"/>
    </source>
</evidence>
<evidence type="ECO:0000256" key="2">
    <source>
        <dbReference type="ARBA" id="ARBA00023136"/>
    </source>
</evidence>
<comment type="caution">
    <text evidence="5">The sequence shown here is derived from an EMBL/GenBank/DDBJ whole genome shotgun (WGS) entry which is preliminary data.</text>
</comment>
<dbReference type="Gene3D" id="3.30.1370.50">
    <property type="entry name" value="R3H-like domain"/>
    <property type="match status" value="1"/>
</dbReference>
<comment type="subcellular location">
    <subcellularLocation>
        <location evidence="1">Membrane</location>
    </subcellularLocation>
</comment>
<protein>
    <recommendedName>
        <fullName evidence="4">R3H domain-containing protein</fullName>
    </recommendedName>
</protein>
<dbReference type="AlphaFoldDB" id="A0AAD8ZK10"/>
<dbReference type="InterPro" id="IPR036867">
    <property type="entry name" value="R3H_dom_sf"/>
</dbReference>
<feature type="region of interest" description="Disordered" evidence="3">
    <location>
        <begin position="285"/>
        <end position="374"/>
    </location>
</feature>
<keyword evidence="2" id="KW-0472">Membrane</keyword>
<dbReference type="InterPro" id="IPR012677">
    <property type="entry name" value="Nucleotide-bd_a/b_plait_sf"/>
</dbReference>
<feature type="compositionally biased region" description="Basic and acidic residues" evidence="3">
    <location>
        <begin position="303"/>
        <end position="317"/>
    </location>
</feature>
<dbReference type="InterPro" id="IPR039884">
    <property type="entry name" value="R3HC1/R3HCL"/>
</dbReference>
<feature type="region of interest" description="Disordered" evidence="3">
    <location>
        <begin position="414"/>
        <end position="437"/>
    </location>
</feature>
<dbReference type="InterPro" id="IPR001374">
    <property type="entry name" value="R3H_dom"/>
</dbReference>
<evidence type="ECO:0000313" key="5">
    <source>
        <dbReference type="EMBL" id="KAK1800571.1"/>
    </source>
</evidence>
<feature type="compositionally biased region" description="Polar residues" evidence="3">
    <location>
        <begin position="334"/>
        <end position="343"/>
    </location>
</feature>
<dbReference type="Pfam" id="PF10256">
    <property type="entry name" value="Erf4"/>
    <property type="match status" value="1"/>
</dbReference>
<dbReference type="InterPro" id="IPR035979">
    <property type="entry name" value="RBD_domain_sf"/>
</dbReference>
<dbReference type="InterPro" id="IPR019383">
    <property type="entry name" value="Golgin_A_7/ERF4"/>
</dbReference>
<feature type="compositionally biased region" description="Polar residues" evidence="3">
    <location>
        <begin position="418"/>
        <end position="432"/>
    </location>
</feature>
<dbReference type="SUPFAM" id="SSF82708">
    <property type="entry name" value="R3H domain"/>
    <property type="match status" value="1"/>
</dbReference>
<dbReference type="GO" id="GO:0016020">
    <property type="term" value="C:membrane"/>
    <property type="evidence" value="ECO:0007669"/>
    <property type="project" value="UniProtKB-SubCell"/>
</dbReference>
<dbReference type="PANTHER" id="PTHR21678:SF6">
    <property type="entry name" value="R3H AND COILED-COIL DOMAIN-CONTAINING PROTEIN 1"/>
    <property type="match status" value="1"/>
</dbReference>
<dbReference type="PROSITE" id="PS51061">
    <property type="entry name" value="R3H"/>
    <property type="match status" value="1"/>
</dbReference>
<organism evidence="5 6">
    <name type="scientific">Electrophorus voltai</name>
    <dbReference type="NCBI Taxonomy" id="2609070"/>
    <lineage>
        <taxon>Eukaryota</taxon>
        <taxon>Metazoa</taxon>
        <taxon>Chordata</taxon>
        <taxon>Craniata</taxon>
        <taxon>Vertebrata</taxon>
        <taxon>Euteleostomi</taxon>
        <taxon>Actinopterygii</taxon>
        <taxon>Neopterygii</taxon>
        <taxon>Teleostei</taxon>
        <taxon>Ostariophysi</taxon>
        <taxon>Gymnotiformes</taxon>
        <taxon>Gymnotoidei</taxon>
        <taxon>Gymnotidae</taxon>
        <taxon>Electrophorus</taxon>
    </lineage>
</organism>
<keyword evidence="6" id="KW-1185">Reference proteome</keyword>
<dbReference type="GO" id="GO:0003676">
    <property type="term" value="F:nucleic acid binding"/>
    <property type="evidence" value="ECO:0007669"/>
    <property type="project" value="UniProtKB-UniRule"/>
</dbReference>
<feature type="domain" description="R3H" evidence="4">
    <location>
        <begin position="213"/>
        <end position="278"/>
    </location>
</feature>
<dbReference type="Pfam" id="PF01424">
    <property type="entry name" value="R3H"/>
    <property type="match status" value="1"/>
</dbReference>
<dbReference type="SUPFAM" id="SSF54928">
    <property type="entry name" value="RNA-binding domain, RBD"/>
    <property type="match status" value="1"/>
</dbReference>
<sequence length="592" mass="65753">MTWRPGYAPELSGLSVMFVAIHNSSTGNLLQLSISGQGKPKASMIGAQLSRTDSHILRHGNPAFLSTLVTWNTSKASFLPDHFLGRTDSQAGNGGTATMAETHSLQDLRQQAAIASKVFVQRDYTSGTVCKFQTKFPTELEARIEKQQFEETIQTLNNLYAEAEKLGGKSYLEGCLACLTAYTIFLCMETHYEKLVTLAFPCFDGCYLPKQENEFVHKVLEELDAFQQRDVEKSVLLFPALPSRLRFLIHKTAEDQRKLFTFSVGHAWSRRVAVCYSHLRLPSEEVSSDTDGSLHELPQGWSKEPRGKSRGPKRPDKAIYVPRARRQVARESPEQPSHTSSDCCHSLSIVEESSSDTTEPPAANHKPGPDITNESVGEQDVFMQILASEPCPWPPAWDQTATYFMAMSLQDQGEEDCSSSSALPTESQSQTQNKDHTDDFYPEIIARLKVGEVEVVEASNDYSSFENVCLDHDHFAHVIEIYDFPAMFKTDDLLDAFTDYSEGGIKIKWVDNTHALGVFSSASAATQALSIRHPLLKTRTLSEGSKKAKGKAMRRAEFIQPVKARPQTDAAVARRLVTRALGLGGGSRGKRY</sequence>
<dbReference type="Proteomes" id="UP001239994">
    <property type="component" value="Unassembled WGS sequence"/>
</dbReference>
<evidence type="ECO:0000313" key="6">
    <source>
        <dbReference type="Proteomes" id="UP001239994"/>
    </source>
</evidence>
<name>A0AAD8ZK10_9TELE</name>
<dbReference type="EMBL" id="JAROKS010000010">
    <property type="protein sequence ID" value="KAK1800571.1"/>
    <property type="molecule type" value="Genomic_DNA"/>
</dbReference>